<dbReference type="ESTHER" id="9sphn-a0a0b1zsf4">
    <property type="family name" value="UCP031982"/>
</dbReference>
<dbReference type="InterPro" id="IPR017395">
    <property type="entry name" value="Chlorophyllase-like"/>
</dbReference>
<dbReference type="OrthoDB" id="9814760at2"/>
<evidence type="ECO:0000256" key="2">
    <source>
        <dbReference type="ARBA" id="ARBA00022963"/>
    </source>
</evidence>
<evidence type="ECO:0000313" key="6">
    <source>
        <dbReference type="Proteomes" id="UP000031057"/>
    </source>
</evidence>
<sequence length="319" mass="34162">MKWICWNRLWAWGLLVSSSAGAALAGQVIPGAVPAQAAPVEREDDAGFAIGLRRASWVDTARKIRPNGDFPGSDTRRLDVMIWYPATDGAGGREPAGDVVLEDAPPAAGRRPLLIYSHGTNGRPDNAMGIVRALVRHGYVVAAPAYPLSSLAAFTHIRMTDVSDVANQVKDIHFLLDQLLADAVTGPVIDPGAIGIYGHSLGGVTSYFTVYGRQIRDPRVKAVAMLGGGDPVQTALANDMGLWGTGYAEVAVPALFLSADKDVFSRMTGRPFAAYERVEGPKTEVLIHGGVHVWFRDEEAWPSDHSNPDCLFFSATCLA</sequence>
<dbReference type="PANTHER" id="PTHR10272:SF0">
    <property type="entry name" value="PLATELET-ACTIVATING FACTOR ACETYLHYDROLASE"/>
    <property type="match status" value="1"/>
</dbReference>
<keyword evidence="6" id="KW-1185">Reference proteome</keyword>
<dbReference type="AlphaFoldDB" id="A0A0B1ZSF4"/>
<proteinExistence type="predicted"/>
<reference evidence="5 6" key="1">
    <citation type="submission" date="2014-10" db="EMBL/GenBank/DDBJ databases">
        <title>Genome sequence of Novosphingobium malaysiense MUSC 273(T).</title>
        <authorList>
            <person name="Lee L.-H."/>
        </authorList>
    </citation>
    <scope>NUCLEOTIDE SEQUENCE [LARGE SCALE GENOMIC DNA]</scope>
    <source>
        <strain evidence="5 6">MUSC 273</strain>
    </source>
</reference>
<dbReference type="Gene3D" id="3.40.50.1820">
    <property type="entry name" value="alpha/beta hydrolase"/>
    <property type="match status" value="1"/>
</dbReference>
<evidence type="ECO:0000313" key="5">
    <source>
        <dbReference type="EMBL" id="KHK92234.1"/>
    </source>
</evidence>
<dbReference type="EMBL" id="JTDI01000002">
    <property type="protein sequence ID" value="KHK92234.1"/>
    <property type="molecule type" value="Genomic_DNA"/>
</dbReference>
<dbReference type="RefSeq" id="WP_039280485.1">
    <property type="nucleotide sequence ID" value="NZ_JTDI01000002.1"/>
</dbReference>
<dbReference type="SUPFAM" id="SSF53474">
    <property type="entry name" value="alpha/beta-Hydrolases"/>
    <property type="match status" value="1"/>
</dbReference>
<dbReference type="STRING" id="1348853.LK12_05115"/>
<evidence type="ECO:0000256" key="1">
    <source>
        <dbReference type="ARBA" id="ARBA00022801"/>
    </source>
</evidence>
<feature type="signal peptide" evidence="4">
    <location>
        <begin position="1"/>
        <end position="22"/>
    </location>
</feature>
<organism evidence="5 6">
    <name type="scientific">Novosphingobium malaysiense</name>
    <dbReference type="NCBI Taxonomy" id="1348853"/>
    <lineage>
        <taxon>Bacteria</taxon>
        <taxon>Pseudomonadati</taxon>
        <taxon>Pseudomonadota</taxon>
        <taxon>Alphaproteobacteria</taxon>
        <taxon>Sphingomonadales</taxon>
        <taxon>Sphingomonadaceae</taxon>
        <taxon>Novosphingobium</taxon>
    </lineage>
</organism>
<dbReference type="Proteomes" id="UP000031057">
    <property type="component" value="Unassembled WGS sequence"/>
</dbReference>
<dbReference type="Pfam" id="PF07224">
    <property type="entry name" value="Chlorophyllase"/>
    <property type="match status" value="1"/>
</dbReference>
<keyword evidence="1" id="KW-0378">Hydrolase</keyword>
<dbReference type="GO" id="GO:0003847">
    <property type="term" value="F:1-alkyl-2-acetylglycerophosphocholine esterase activity"/>
    <property type="evidence" value="ECO:0007669"/>
    <property type="project" value="TreeGrafter"/>
</dbReference>
<evidence type="ECO:0008006" key="7">
    <source>
        <dbReference type="Google" id="ProtNLM"/>
    </source>
</evidence>
<dbReference type="PANTHER" id="PTHR10272">
    <property type="entry name" value="PLATELET-ACTIVATING FACTOR ACETYLHYDROLASE"/>
    <property type="match status" value="1"/>
</dbReference>
<protein>
    <recommendedName>
        <fullName evidence="7">Chlorophyllase</fullName>
    </recommendedName>
</protein>
<keyword evidence="3" id="KW-0443">Lipid metabolism</keyword>
<dbReference type="GO" id="GO:0016042">
    <property type="term" value="P:lipid catabolic process"/>
    <property type="evidence" value="ECO:0007669"/>
    <property type="project" value="UniProtKB-KW"/>
</dbReference>
<name>A0A0B1ZSF4_9SPHN</name>
<evidence type="ECO:0000256" key="4">
    <source>
        <dbReference type="SAM" id="SignalP"/>
    </source>
</evidence>
<keyword evidence="2" id="KW-0442">Lipid degradation</keyword>
<keyword evidence="4" id="KW-0732">Signal</keyword>
<comment type="caution">
    <text evidence="5">The sequence shown here is derived from an EMBL/GenBank/DDBJ whole genome shotgun (WGS) entry which is preliminary data.</text>
</comment>
<dbReference type="InterPro" id="IPR029058">
    <property type="entry name" value="AB_hydrolase_fold"/>
</dbReference>
<feature type="chain" id="PRO_5002069168" description="Chlorophyllase" evidence="4">
    <location>
        <begin position="23"/>
        <end position="319"/>
    </location>
</feature>
<evidence type="ECO:0000256" key="3">
    <source>
        <dbReference type="ARBA" id="ARBA00023098"/>
    </source>
</evidence>
<accession>A0A0B1ZSF4</accession>
<gene>
    <name evidence="5" type="ORF">LK12_05115</name>
</gene>